<proteinExistence type="predicted"/>
<evidence type="ECO:0000313" key="2">
    <source>
        <dbReference type="EMBL" id="CUU60885.1"/>
    </source>
</evidence>
<protein>
    <submittedName>
        <fullName evidence="2">Uncharacterized protein</fullName>
    </submittedName>
</protein>
<dbReference type="Proteomes" id="UP000198802">
    <property type="component" value="Unassembled WGS sequence"/>
</dbReference>
<organism evidence="2 3">
    <name type="scientific">Parafrankia irregularis</name>
    <dbReference type="NCBI Taxonomy" id="795642"/>
    <lineage>
        <taxon>Bacteria</taxon>
        <taxon>Bacillati</taxon>
        <taxon>Actinomycetota</taxon>
        <taxon>Actinomycetes</taxon>
        <taxon>Frankiales</taxon>
        <taxon>Frankiaceae</taxon>
        <taxon>Parafrankia</taxon>
    </lineage>
</organism>
<gene>
    <name evidence="2" type="ORF">Ga0074812_14929</name>
</gene>
<evidence type="ECO:0000313" key="3">
    <source>
        <dbReference type="Proteomes" id="UP000198802"/>
    </source>
</evidence>
<accession>A0A0S4QZ71</accession>
<evidence type="ECO:0000256" key="1">
    <source>
        <dbReference type="SAM" id="MobiDB-lite"/>
    </source>
</evidence>
<dbReference type="AlphaFoldDB" id="A0A0S4QZ71"/>
<feature type="region of interest" description="Disordered" evidence="1">
    <location>
        <begin position="99"/>
        <end position="121"/>
    </location>
</feature>
<sequence>MHVSDVTDRVLTHLREAGDYPTNPNLNAACVVAFFPGGCPDSAPEGWPHDTVDYEDPHATTICPGCLDSWREDHLVSAPVTVPAGTPLTLRFPWVAAQLAPTTPGDGSPADTDPVPADTSA</sequence>
<keyword evidence="3" id="KW-1185">Reference proteome</keyword>
<name>A0A0S4QZ71_9ACTN</name>
<dbReference type="RefSeq" id="WP_054571591.1">
    <property type="nucleotide sequence ID" value="NZ_FAOZ01000049.1"/>
</dbReference>
<dbReference type="EMBL" id="FAOZ01000049">
    <property type="protein sequence ID" value="CUU60885.1"/>
    <property type="molecule type" value="Genomic_DNA"/>
</dbReference>
<reference evidence="3" key="1">
    <citation type="submission" date="2015-11" db="EMBL/GenBank/DDBJ databases">
        <authorList>
            <person name="Varghese N."/>
        </authorList>
    </citation>
    <scope>NUCLEOTIDE SEQUENCE [LARGE SCALE GENOMIC DNA]</scope>
    <source>
        <strain evidence="3">DSM 45899</strain>
    </source>
</reference>